<comment type="caution">
    <text evidence="2">The sequence shown here is derived from an EMBL/GenBank/DDBJ whole genome shotgun (WGS) entry which is preliminary data.</text>
</comment>
<proteinExistence type="predicted"/>
<reference evidence="2 3" key="1">
    <citation type="submission" date="2014-11" db="EMBL/GenBank/DDBJ databases">
        <title>Genomics derived discovery of secondary metabolites biosynthetic gene clusters in Aspergillus ustus.</title>
        <authorList>
            <person name="Pi B."/>
            <person name="Dai F."/>
            <person name="Song X."/>
            <person name="Zhu C."/>
            <person name="Li H."/>
            <person name="Yu D."/>
        </authorList>
    </citation>
    <scope>NUCLEOTIDE SEQUENCE [LARGE SCALE GENOMIC DNA]</scope>
    <source>
        <strain evidence="2 3">3.3904</strain>
    </source>
</reference>
<gene>
    <name evidence="2" type="ORF">HK57_00229</name>
</gene>
<evidence type="ECO:0000313" key="3">
    <source>
        <dbReference type="Proteomes" id="UP000053475"/>
    </source>
</evidence>
<feature type="region of interest" description="Disordered" evidence="1">
    <location>
        <begin position="193"/>
        <end position="216"/>
    </location>
</feature>
<dbReference type="Proteomes" id="UP000053475">
    <property type="component" value="Unassembled WGS sequence"/>
</dbReference>
<dbReference type="PANTHER" id="PTHR37540:SF5">
    <property type="entry name" value="TRANSCRIPTION FACTOR DOMAIN-CONTAINING PROTEIN"/>
    <property type="match status" value="1"/>
</dbReference>
<dbReference type="AlphaFoldDB" id="A0A0C1E771"/>
<name>A0A0C1E771_ASPUT</name>
<feature type="compositionally biased region" description="Low complexity" evidence="1">
    <location>
        <begin position="205"/>
        <end position="216"/>
    </location>
</feature>
<organism evidence="2 3">
    <name type="scientific">Aspergillus ustus</name>
    <dbReference type="NCBI Taxonomy" id="40382"/>
    <lineage>
        <taxon>Eukaryota</taxon>
        <taxon>Fungi</taxon>
        <taxon>Dikarya</taxon>
        <taxon>Ascomycota</taxon>
        <taxon>Pezizomycotina</taxon>
        <taxon>Eurotiomycetes</taxon>
        <taxon>Eurotiomycetidae</taxon>
        <taxon>Eurotiales</taxon>
        <taxon>Aspergillaceae</taxon>
        <taxon>Aspergillus</taxon>
        <taxon>Aspergillus subgen. Nidulantes</taxon>
    </lineage>
</organism>
<evidence type="ECO:0000256" key="1">
    <source>
        <dbReference type="SAM" id="MobiDB-lite"/>
    </source>
</evidence>
<feature type="region of interest" description="Disordered" evidence="1">
    <location>
        <begin position="275"/>
        <end position="299"/>
    </location>
</feature>
<sequence length="414" mass="44404">MRSASTDPCLFHATLFSASAHLDGLQGITDNPRTIFHQLQAVRLLSERLRQPHFRVNYATIGAVLGLGYFDMVIKNVDGVLAHNHGLMQMLATNHDQGPETEFLMGLANETHFILSMVNNTDALFLPHPNTPEQTIQHPVHPLAGICPARILYRILGRAATGSRHVQASMNVLSPDTVLDLINAACMVTQHAGLTESSTDESRRTTTTAATTTTAPSTTIRSLGTEALKRACSLSPSSRAELGPVTKAMNKCIQLATKLCRNILLLSSTLINSASSTALSPSPTSPISTPTTPLPPPPRAMATTSYIAASCFREDIETLKTTLPKIDFVTWLQHAPEAYAWVCFTAAAAAAAASASATSSSDGGNETDDWSSFILTPMPVITARDSADLCVLREGWAYLRWLRGVVDVGMIGVV</sequence>
<feature type="compositionally biased region" description="Low complexity" evidence="1">
    <location>
        <begin position="275"/>
        <end position="291"/>
    </location>
</feature>
<dbReference type="PANTHER" id="PTHR37540">
    <property type="entry name" value="TRANSCRIPTION FACTOR (ACR-2), PUTATIVE-RELATED-RELATED"/>
    <property type="match status" value="1"/>
</dbReference>
<accession>A0A0C1E771</accession>
<protein>
    <submittedName>
        <fullName evidence="2">Uncharacterized protein</fullName>
    </submittedName>
</protein>
<keyword evidence="3" id="KW-1185">Reference proteome</keyword>
<dbReference type="EMBL" id="JOMC01000017">
    <property type="protein sequence ID" value="KIA75973.1"/>
    <property type="molecule type" value="Genomic_DNA"/>
</dbReference>
<evidence type="ECO:0000313" key="2">
    <source>
        <dbReference type="EMBL" id="KIA75973.1"/>
    </source>
</evidence>